<accession>A0ABT8VCJ9</accession>
<name>A0ABT8VCJ9_9BACL</name>
<evidence type="ECO:0000313" key="2">
    <source>
        <dbReference type="EMBL" id="MDO3678716.1"/>
    </source>
</evidence>
<feature type="domain" description="Carboxymuconolactone decarboxylase-like" evidence="1">
    <location>
        <begin position="12"/>
        <end position="93"/>
    </location>
</feature>
<protein>
    <submittedName>
        <fullName evidence="2">Carboxymuconolactone decarboxylase family protein</fullName>
    </submittedName>
</protein>
<dbReference type="EMBL" id="JAUMKJ010000019">
    <property type="protein sequence ID" value="MDO3678716.1"/>
    <property type="molecule type" value="Genomic_DNA"/>
</dbReference>
<reference evidence="2" key="1">
    <citation type="submission" date="2023-07" db="EMBL/GenBank/DDBJ databases">
        <authorList>
            <person name="Aktuganov G."/>
            <person name="Boyko T."/>
            <person name="Delegan Y."/>
            <person name="Galimzianova N."/>
            <person name="Gilvanova E."/>
            <person name="Korobov V."/>
            <person name="Kuzmina L."/>
            <person name="Melentiev A."/>
            <person name="Milman P."/>
            <person name="Ryabova A."/>
            <person name="Stupak E."/>
            <person name="Yasakov T."/>
            <person name="Zharikova N."/>
            <person name="Zhurenko E."/>
        </authorList>
    </citation>
    <scope>NUCLEOTIDE SEQUENCE</scope>
    <source>
        <strain evidence="2">IB-739</strain>
    </source>
</reference>
<comment type="caution">
    <text evidence="2">The sequence shown here is derived from an EMBL/GenBank/DDBJ whole genome shotgun (WGS) entry which is preliminary data.</text>
</comment>
<proteinExistence type="predicted"/>
<dbReference type="PANTHER" id="PTHR34846">
    <property type="entry name" value="4-CARBOXYMUCONOLACTONE DECARBOXYLASE FAMILY PROTEIN (AFU_ORTHOLOGUE AFUA_6G11590)"/>
    <property type="match status" value="1"/>
</dbReference>
<evidence type="ECO:0000259" key="1">
    <source>
        <dbReference type="Pfam" id="PF02627"/>
    </source>
</evidence>
<dbReference type="RefSeq" id="WP_025853134.1">
    <property type="nucleotide sequence ID" value="NZ_JARLKN010000102.1"/>
</dbReference>
<gene>
    <name evidence="2" type="ORF">Q3C12_17055</name>
</gene>
<evidence type="ECO:0000313" key="3">
    <source>
        <dbReference type="Proteomes" id="UP001168883"/>
    </source>
</evidence>
<dbReference type="SUPFAM" id="SSF69118">
    <property type="entry name" value="AhpD-like"/>
    <property type="match status" value="1"/>
</dbReference>
<dbReference type="Pfam" id="PF02627">
    <property type="entry name" value="CMD"/>
    <property type="match status" value="1"/>
</dbReference>
<dbReference type="InterPro" id="IPR029032">
    <property type="entry name" value="AhpD-like"/>
</dbReference>
<dbReference type="InterPro" id="IPR003779">
    <property type="entry name" value="CMD-like"/>
</dbReference>
<dbReference type="PANTHER" id="PTHR34846:SF10">
    <property type="entry name" value="CYTOPLASMIC PROTEIN"/>
    <property type="match status" value="1"/>
</dbReference>
<dbReference type="InterPro" id="IPR004675">
    <property type="entry name" value="AhpD_core"/>
</dbReference>
<dbReference type="Gene3D" id="1.20.1290.10">
    <property type="entry name" value="AhpD-like"/>
    <property type="match status" value="1"/>
</dbReference>
<dbReference type="NCBIfam" id="TIGR00778">
    <property type="entry name" value="ahpD_dom"/>
    <property type="match status" value="1"/>
</dbReference>
<organism evidence="2 3">
    <name type="scientific">Paenibacillus ehimensis</name>
    <dbReference type="NCBI Taxonomy" id="79264"/>
    <lineage>
        <taxon>Bacteria</taxon>
        <taxon>Bacillati</taxon>
        <taxon>Bacillota</taxon>
        <taxon>Bacilli</taxon>
        <taxon>Bacillales</taxon>
        <taxon>Paenibacillaceae</taxon>
        <taxon>Paenibacillus</taxon>
    </lineage>
</organism>
<sequence>MKVRMNHYEVNPKAYETMLGLEKFIASSGLDHTLYELIKIRASQINGCAFCVDMHTKALLKAGGNDHRIHLITVWRESPFFTEAERAALELTEAVTLIADGGVPQSLYERVREHFDESQYVALIMAIVTINGWNRIAISTGMFPGCLDPQSAK</sequence>
<keyword evidence="3" id="KW-1185">Reference proteome</keyword>
<dbReference type="Proteomes" id="UP001168883">
    <property type="component" value="Unassembled WGS sequence"/>
</dbReference>